<dbReference type="STRING" id="485913.Krac_6114"/>
<protein>
    <submittedName>
        <fullName evidence="1">Uncharacterized protein</fullName>
    </submittedName>
</protein>
<dbReference type="AlphaFoldDB" id="D6TXY7"/>
<reference evidence="1 2" key="1">
    <citation type="journal article" date="2011" name="Stand. Genomic Sci.">
        <title>Non-contiguous finished genome sequence and contextual data of the filamentous soil bacterium Ktedonobacter racemifer type strain (SOSP1-21).</title>
        <authorList>
            <person name="Chang Y.J."/>
            <person name="Land M."/>
            <person name="Hauser L."/>
            <person name="Chertkov O."/>
            <person name="Del Rio T.G."/>
            <person name="Nolan M."/>
            <person name="Copeland A."/>
            <person name="Tice H."/>
            <person name="Cheng J.F."/>
            <person name="Lucas S."/>
            <person name="Han C."/>
            <person name="Goodwin L."/>
            <person name="Pitluck S."/>
            <person name="Ivanova N."/>
            <person name="Ovchinikova G."/>
            <person name="Pati A."/>
            <person name="Chen A."/>
            <person name="Palaniappan K."/>
            <person name="Mavromatis K."/>
            <person name="Liolios K."/>
            <person name="Brettin T."/>
            <person name="Fiebig A."/>
            <person name="Rohde M."/>
            <person name="Abt B."/>
            <person name="Goker M."/>
            <person name="Detter J.C."/>
            <person name="Woyke T."/>
            <person name="Bristow J."/>
            <person name="Eisen J.A."/>
            <person name="Markowitz V."/>
            <person name="Hugenholtz P."/>
            <person name="Kyrpides N.C."/>
            <person name="Klenk H.P."/>
            <person name="Lapidus A."/>
        </authorList>
    </citation>
    <scope>NUCLEOTIDE SEQUENCE [LARGE SCALE GENOMIC DNA]</scope>
    <source>
        <strain evidence="2">DSM 44963</strain>
    </source>
</reference>
<organism evidence="1 2">
    <name type="scientific">Ktedonobacter racemifer DSM 44963</name>
    <dbReference type="NCBI Taxonomy" id="485913"/>
    <lineage>
        <taxon>Bacteria</taxon>
        <taxon>Bacillati</taxon>
        <taxon>Chloroflexota</taxon>
        <taxon>Ktedonobacteria</taxon>
        <taxon>Ktedonobacterales</taxon>
        <taxon>Ktedonobacteraceae</taxon>
        <taxon>Ktedonobacter</taxon>
    </lineage>
</organism>
<dbReference type="InParanoid" id="D6TXY7"/>
<dbReference type="Proteomes" id="UP000004508">
    <property type="component" value="Unassembled WGS sequence"/>
</dbReference>
<evidence type="ECO:0000313" key="2">
    <source>
        <dbReference type="Proteomes" id="UP000004508"/>
    </source>
</evidence>
<keyword evidence="2" id="KW-1185">Reference proteome</keyword>
<gene>
    <name evidence="1" type="ORF">Krac_6114</name>
</gene>
<dbReference type="EMBL" id="ADVG01000003">
    <property type="protein sequence ID" value="EFH84983.1"/>
    <property type="molecule type" value="Genomic_DNA"/>
</dbReference>
<accession>D6TXY7</accession>
<proteinExistence type="predicted"/>
<comment type="caution">
    <text evidence="1">The sequence shown here is derived from an EMBL/GenBank/DDBJ whole genome shotgun (WGS) entry which is preliminary data.</text>
</comment>
<evidence type="ECO:0000313" key="1">
    <source>
        <dbReference type="EMBL" id="EFH84983.1"/>
    </source>
</evidence>
<sequence>MSLPLIDACTRVPGHVCFLLASVLRGEGNHTQLLFRKEIGAYEDRVGDCSYLLANALRLSRT</sequence>
<name>D6TXY7_KTERA</name>